<organism evidence="2 3">
    <name type="scientific">Flavobacterium ponti</name>
    <dbReference type="NCBI Taxonomy" id="665133"/>
    <lineage>
        <taxon>Bacteria</taxon>
        <taxon>Pseudomonadati</taxon>
        <taxon>Bacteroidota</taxon>
        <taxon>Flavobacteriia</taxon>
        <taxon>Flavobacteriales</taxon>
        <taxon>Flavobacteriaceae</taxon>
        <taxon>Flavobacterium</taxon>
    </lineage>
</organism>
<keyword evidence="1" id="KW-1133">Transmembrane helix</keyword>
<evidence type="ECO:0000313" key="2">
    <source>
        <dbReference type="EMBL" id="MFC4740728.1"/>
    </source>
</evidence>
<keyword evidence="3" id="KW-1185">Reference proteome</keyword>
<reference evidence="3" key="1">
    <citation type="journal article" date="2019" name="Int. J. Syst. Evol. Microbiol.">
        <title>The Global Catalogue of Microorganisms (GCM) 10K type strain sequencing project: providing services to taxonomists for standard genome sequencing and annotation.</title>
        <authorList>
            <consortium name="The Broad Institute Genomics Platform"/>
            <consortium name="The Broad Institute Genome Sequencing Center for Infectious Disease"/>
            <person name="Wu L."/>
            <person name="Ma J."/>
        </authorList>
    </citation>
    <scope>NUCLEOTIDE SEQUENCE [LARGE SCALE GENOMIC DNA]</scope>
    <source>
        <strain evidence="3">CCUG 50349</strain>
    </source>
</reference>
<name>A0ABV9P5S9_9FLAO</name>
<dbReference type="Proteomes" id="UP001595885">
    <property type="component" value="Unassembled WGS sequence"/>
</dbReference>
<dbReference type="EMBL" id="JBHSGW010000027">
    <property type="protein sequence ID" value="MFC4740728.1"/>
    <property type="molecule type" value="Genomic_DNA"/>
</dbReference>
<feature type="transmembrane region" description="Helical" evidence="1">
    <location>
        <begin position="20"/>
        <end position="43"/>
    </location>
</feature>
<sequence>MSIVTAITGIINNKNEDSAFLIGYIMGSILSLCLFFWGSLSLLKYSNRLISKSKSNIEIATIGKE</sequence>
<gene>
    <name evidence="2" type="ORF">ACFO3U_12060</name>
</gene>
<proteinExistence type="predicted"/>
<protein>
    <submittedName>
        <fullName evidence="2">Uncharacterized protein</fullName>
    </submittedName>
</protein>
<accession>A0ABV9P5S9</accession>
<evidence type="ECO:0000313" key="3">
    <source>
        <dbReference type="Proteomes" id="UP001595885"/>
    </source>
</evidence>
<keyword evidence="1" id="KW-0812">Transmembrane</keyword>
<evidence type="ECO:0000256" key="1">
    <source>
        <dbReference type="SAM" id="Phobius"/>
    </source>
</evidence>
<keyword evidence="1" id="KW-0472">Membrane</keyword>
<dbReference type="RefSeq" id="WP_379742684.1">
    <property type="nucleotide sequence ID" value="NZ_JBHSGW010000027.1"/>
</dbReference>
<comment type="caution">
    <text evidence="2">The sequence shown here is derived from an EMBL/GenBank/DDBJ whole genome shotgun (WGS) entry which is preliminary data.</text>
</comment>